<dbReference type="InterPro" id="IPR005150">
    <property type="entry name" value="Cellulose_synth"/>
</dbReference>
<feature type="transmembrane region" description="Helical" evidence="11">
    <location>
        <begin position="630"/>
        <end position="648"/>
    </location>
</feature>
<evidence type="ECO:0000256" key="4">
    <source>
        <dbReference type="ARBA" id="ARBA00022692"/>
    </source>
</evidence>
<comment type="subcellular location">
    <subcellularLocation>
        <location evidence="1">Endomembrane system</location>
        <topology evidence="1">Multi-pass membrane protein</topology>
    </subcellularLocation>
</comment>
<evidence type="ECO:0000256" key="3">
    <source>
        <dbReference type="ARBA" id="ARBA00022679"/>
    </source>
</evidence>
<keyword evidence="7" id="KW-0961">Cell wall biogenesis/degradation</keyword>
<feature type="transmembrane region" description="Helical" evidence="11">
    <location>
        <begin position="1204"/>
        <end position="1224"/>
    </location>
</feature>
<dbReference type="GO" id="GO:0016760">
    <property type="term" value="F:cellulose synthase (UDP-forming) activity"/>
    <property type="evidence" value="ECO:0007669"/>
    <property type="project" value="InterPro"/>
</dbReference>
<evidence type="ECO:0000256" key="11">
    <source>
        <dbReference type="SAM" id="Phobius"/>
    </source>
</evidence>
<evidence type="ECO:0000313" key="13">
    <source>
        <dbReference type="Proteomes" id="UP001370490"/>
    </source>
</evidence>
<dbReference type="GO" id="GO:0071555">
    <property type="term" value="P:cell wall organization"/>
    <property type="evidence" value="ECO:0007669"/>
    <property type="project" value="UniProtKB-KW"/>
</dbReference>
<evidence type="ECO:0000256" key="7">
    <source>
        <dbReference type="ARBA" id="ARBA00023316"/>
    </source>
</evidence>
<dbReference type="PANTHER" id="PTHR13301">
    <property type="entry name" value="X-BOX TRANSCRIPTION FACTOR-RELATED"/>
    <property type="match status" value="1"/>
</dbReference>
<dbReference type="Pfam" id="PF03552">
    <property type="entry name" value="Cellulose_synt"/>
    <property type="match status" value="4"/>
</dbReference>
<evidence type="ECO:0000313" key="12">
    <source>
        <dbReference type="EMBL" id="KAK6929825.1"/>
    </source>
</evidence>
<reference evidence="12 13" key="1">
    <citation type="submission" date="2023-12" db="EMBL/GenBank/DDBJ databases">
        <title>A high-quality genome assembly for Dillenia turbinata (Dilleniales).</title>
        <authorList>
            <person name="Chanderbali A."/>
        </authorList>
    </citation>
    <scope>NUCLEOTIDE SEQUENCE [LARGE SCALE GENOMIC DNA]</scope>
    <source>
        <strain evidence="12">LSX21</strain>
        <tissue evidence="12">Leaf</tissue>
    </source>
</reference>
<feature type="transmembrane region" description="Helical" evidence="11">
    <location>
        <begin position="1294"/>
        <end position="1313"/>
    </location>
</feature>
<feature type="transmembrane region" description="Helical" evidence="11">
    <location>
        <begin position="1325"/>
        <end position="1343"/>
    </location>
</feature>
<feature type="binding site" evidence="9">
    <location>
        <position position="112"/>
    </location>
    <ligand>
        <name>UDP-alpha-D-glucose</name>
        <dbReference type="ChEBI" id="CHEBI:58885"/>
    </ligand>
</feature>
<feature type="active site" evidence="8">
    <location>
        <position position="485"/>
    </location>
</feature>
<dbReference type="GO" id="GO:0016020">
    <property type="term" value="C:membrane"/>
    <property type="evidence" value="ECO:0007669"/>
    <property type="project" value="InterPro"/>
</dbReference>
<proteinExistence type="predicted"/>
<feature type="transmembrane region" description="Helical" evidence="11">
    <location>
        <begin position="747"/>
        <end position="770"/>
    </location>
</feature>
<feature type="binding site" evidence="10">
    <location>
        <position position="321"/>
    </location>
    <ligand>
        <name>Mn(2+)</name>
        <dbReference type="ChEBI" id="CHEBI:29035"/>
    </ligand>
</feature>
<keyword evidence="4 11" id="KW-0812">Transmembrane</keyword>
<keyword evidence="2" id="KW-0328">Glycosyltransferase</keyword>
<dbReference type="Gene3D" id="3.90.550.10">
    <property type="entry name" value="Spore Coat Polysaccharide Biosynthesis Protein SpsA, Chain A"/>
    <property type="match status" value="3"/>
</dbReference>
<dbReference type="SUPFAM" id="SSF53448">
    <property type="entry name" value="Nucleotide-diphospho-sugar transferases"/>
    <property type="match status" value="2"/>
</dbReference>
<keyword evidence="5 11" id="KW-1133">Transmembrane helix</keyword>
<protein>
    <submittedName>
        <fullName evidence="12">Cellulose synthase</fullName>
    </submittedName>
</protein>
<evidence type="ECO:0000256" key="2">
    <source>
        <dbReference type="ARBA" id="ARBA00022676"/>
    </source>
</evidence>
<feature type="transmembrane region" description="Helical" evidence="11">
    <location>
        <begin position="717"/>
        <end position="735"/>
    </location>
</feature>
<evidence type="ECO:0000256" key="6">
    <source>
        <dbReference type="ARBA" id="ARBA00023136"/>
    </source>
</evidence>
<evidence type="ECO:0000256" key="9">
    <source>
        <dbReference type="PIRSR" id="PIRSR605150-2"/>
    </source>
</evidence>
<keyword evidence="6 11" id="KW-0472">Membrane</keyword>
<gene>
    <name evidence="12" type="ORF">RJ641_003919</name>
</gene>
<accession>A0AAN8V946</accession>
<dbReference type="Proteomes" id="UP001370490">
    <property type="component" value="Unassembled WGS sequence"/>
</dbReference>
<dbReference type="EMBL" id="JBAMMX010000012">
    <property type="protein sequence ID" value="KAK6929825.1"/>
    <property type="molecule type" value="Genomic_DNA"/>
</dbReference>
<feature type="active site" evidence="8">
    <location>
        <position position="141"/>
    </location>
</feature>
<feature type="transmembrane region" description="Helical" evidence="11">
    <location>
        <begin position="596"/>
        <end position="618"/>
    </location>
</feature>
<feature type="transmembrane region" description="Helical" evidence="11">
    <location>
        <begin position="55"/>
        <end position="74"/>
    </location>
</feature>
<evidence type="ECO:0000256" key="1">
    <source>
        <dbReference type="ARBA" id="ARBA00004127"/>
    </source>
</evidence>
<keyword evidence="3" id="KW-0808">Transferase</keyword>
<dbReference type="GO" id="GO:0012505">
    <property type="term" value="C:endomembrane system"/>
    <property type="evidence" value="ECO:0007669"/>
    <property type="project" value="UniProtKB-SubCell"/>
</dbReference>
<feature type="binding site" evidence="10">
    <location>
        <position position="284"/>
    </location>
    <ligand>
        <name>Mn(2+)</name>
        <dbReference type="ChEBI" id="CHEBI:29035"/>
    </ligand>
</feature>
<keyword evidence="13" id="KW-1185">Reference proteome</keyword>
<evidence type="ECO:0000256" key="8">
    <source>
        <dbReference type="PIRSR" id="PIRSR605150-1"/>
    </source>
</evidence>
<organism evidence="12 13">
    <name type="scientific">Dillenia turbinata</name>
    <dbReference type="NCBI Taxonomy" id="194707"/>
    <lineage>
        <taxon>Eukaryota</taxon>
        <taxon>Viridiplantae</taxon>
        <taxon>Streptophyta</taxon>
        <taxon>Embryophyta</taxon>
        <taxon>Tracheophyta</taxon>
        <taxon>Spermatophyta</taxon>
        <taxon>Magnoliopsida</taxon>
        <taxon>eudicotyledons</taxon>
        <taxon>Gunneridae</taxon>
        <taxon>Pentapetalae</taxon>
        <taxon>Dilleniales</taxon>
        <taxon>Dilleniaceae</taxon>
        <taxon>Dillenia</taxon>
    </lineage>
</organism>
<feature type="transmembrane region" description="Helical" evidence="11">
    <location>
        <begin position="686"/>
        <end position="705"/>
    </location>
</feature>
<evidence type="ECO:0000256" key="5">
    <source>
        <dbReference type="ARBA" id="ARBA00022989"/>
    </source>
</evidence>
<dbReference type="FunFam" id="3.90.550.10:FF:000194">
    <property type="entry name" value="Cellulose synthase-like protein G2 isoform A"/>
    <property type="match status" value="1"/>
</dbReference>
<dbReference type="InterPro" id="IPR029044">
    <property type="entry name" value="Nucleotide-diphossugar_trans"/>
</dbReference>
<name>A0AAN8V946_9MAGN</name>
<feature type="transmembrane region" description="Helical" evidence="11">
    <location>
        <begin position="1159"/>
        <end position="1184"/>
    </location>
</feature>
<feature type="transmembrane region" description="Helical" evidence="11">
    <location>
        <begin position="556"/>
        <end position="576"/>
    </location>
</feature>
<evidence type="ECO:0000256" key="10">
    <source>
        <dbReference type="PIRSR" id="PIRSR605150-3"/>
    </source>
</evidence>
<feature type="transmembrane region" description="Helical" evidence="11">
    <location>
        <begin position="1355"/>
        <end position="1378"/>
    </location>
</feature>
<feature type="transmembrane region" description="Helical" evidence="11">
    <location>
        <begin position="21"/>
        <end position="43"/>
    </location>
</feature>
<comment type="caution">
    <text evidence="12">The sequence shown here is derived from an EMBL/GenBank/DDBJ whole genome shotgun (WGS) entry which is preliminary data.</text>
</comment>
<dbReference type="GO" id="GO:0030244">
    <property type="term" value="P:cellulose biosynthetic process"/>
    <property type="evidence" value="ECO:0007669"/>
    <property type="project" value="InterPro"/>
</dbReference>
<feature type="binding site" evidence="9">
    <location>
        <position position="141"/>
    </location>
    <ligand>
        <name>UDP-alpha-D-glucose</name>
        <dbReference type="ChEBI" id="CHEBI:58885"/>
    </ligand>
</feature>
<sequence length="1380" mass="156339">MDSLPLFSTNVPKALVIINRLYILVCSIGMFSLIYFRVSSLFITDQLTNDKPPLIPSLLIFASELIILFVWLVNRLTRWQMVSRTPILERLPKDEKLPGIDVFIFTADPKMEPTVDVMNTVISAMAMDYPPEKLHVYVSDDAGSSITLHGMTEAWSFARSWLPFCKKYRKIVKTGCPELFFSASESGFGDDEFIEEMKKIKGKYDEFKERVNAYNFYGKRTSTTTPQDHPAAIEVLNNWYIISLPKKVIGDKLTSNSAIVDQVKMPLLVYVAREKRPSQPHHFKAGAINALVKSLSLMRSRTHTLRVSALKSNSPYILLLDCDMHCNDPGSARKAMCFHLDTKISPTLAFVKFPQTFRNIGGYDIYDGSMRTSLKVFLPGMDGLQGPLMGGTCCYIKRKALLGNSKHQEIEVSELKNHFGSSSKFINSFRDHDHVHGSTHDEDSSNALHEDMHLLASTTYEKNTKWGEEASSLLVGFLYTSVVEDCFTGFMLHCNGWTSVYCYPSTPQFLGNSPTCLNILLIQWTRWSCGVLDFAFSRFCPLVYGPPRMSILMTCAYAYIALFPLLSVSLWCLATVPQLYLFNGISLYPKVSSYSFIIFASLSLLWLLGDLIEVLLSGGSIQTWINEERIFIFKAVASFFYGLLEAVMKKIGMRKANFVLTDKGSDSEQIKLYQVGLFDFRASNMFLVPLVTFTILNIISFLGGLTRVIVEGNWEDMFGHLCLSVFILVMSYPIIEGILVRKDKGRIPPSVVLVSSLYSVIFLVLGRVTFDVLKTRWRMVTRTPIPERLPKDEMLPGIDVFIFTADPNMEPTVDVMTTVISVMAMDYPPEKLHVYVSDDAGSTKTLHGMREAWSFARSWLPFCKKYRKIVKTRSPELFFSASESGFGDDEFIEEMNKIKGKYEEFKERVNAYNIYDKRESTTTPQDHPAAVELRVSALKSNSPYILLLDCDMQCNDPGSARQAMCFHLDPKISPTLAFVNYPQRFRNIGPYDIYDGSMRTTWKLFFPGLDGLQCPMLSGTCCYIKRKALLGNSKHQENDLSELKNHFGASNKFIYSLWDRDHDHSSTPDEDSSNSLQEEMQLLASSTYEENTKWGEEASSQLMSTKSSRLVSSMLLWWKTVSRDLCYIAMDGLQWSCGVLDFGLSRFCPFVYGPPRMSILMTCGYACSTLFPFPSVSLWCLATIPQLYLFHGISLYPKVSTPSFILFVSLVLAWLLGDLIEALLSGASIQTWINEERIIIFKAVTSYLYGFLEAVMKKIGMRKANFVLTDKGFDSEQIKLYQLGLFDFRASNMFLVPLVTFTILNIISFLGGLTRVIVAGNWEDMFGHLCLSVFILVMSYPIIEGILLRKDKGRIPLSVVLVSSWYSVIFLVLGRVILMY</sequence>